<dbReference type="AlphaFoldDB" id="A0A174INJ7"/>
<dbReference type="Proteomes" id="UP000095419">
    <property type="component" value="Unassembled WGS sequence"/>
</dbReference>
<proteinExistence type="predicted"/>
<sequence length="976" mass="113180">MYHTHTSYRLLSLTNPLINTYFIMKKIKLDVPSGIKYLSDWDKLWELLPNDRAFILNKRICGCGATEMYIRSDKKVILAGPRKHLLYNKYSQHLSDSLHLYRFQGDKKKYFESKTGSEKEILTFNSELQEYIKHGGKKILTTYDSLGKIMEVLVGLGENLSEWIVVVDEFQVIFYDCHFKPTTEYELSEVLQKFTQVIYLSATPFLESYLDMTVQFKSLPVYELLWPESMTKLPDVEVIKSRKSVLELCKGLIEKYRSGNGRSTMVNGEEFIAKEAVFYINSVSEIIKIIKRSGLKPEETTIICSSKSDNIKKLDELSRQTGMKFKIEEIPGKGEPHKMFTFCTSTVYVGADFYSTNAYSYIFANPKVSSMTIDVSVDLQQIIGRQRLEENPFRNSATLYYNTREAKVTKEALEKSIKEKNDSTNRQIENYEAAPHKNDQLQIMENTIRQQGHKEHYCCIVKDKDNNVRIVKNEILEIAERRAWEVSDQIYRSDFSMYRALSSGVNVTKSTDSDNPEIQKLFSEWNKDGQFSRKAKMYCELHDTLPDLLDECTFIEKKFKTYYDALGKEGFKALHWREDYIRQAIEPTPFDKLPKDKIAEELIKVLRVGKNYTKAEVKELLQNIYSKLDIPGNPSASDISDYLTCEDRTNRMEGKKVAVFRIASHIRTKISLFGRITDINHPEEYDIDKVLDIIKTSSYYHVAEKVDAVRKAKDDKAKNEAKMKLPAVTWNGTFKTKNRNDLIHYSSFTALDFDHIQPEKMDEFGKWLQSFPCVYAYYVTPSGEGYKAVILHDNYEPLYHYDLYNQLLKLFDCPEKDTSTVDLARGNFLSYDPNLWKNPDPEPFHFVPSTSEPIIPETVTETIIRDEAGYEIMMEDDSYVAKFLNTLSRQVVSDDSIIRILGTIWTGKSIANGRNNTAMSYAGVLCKAGIEKDRAKSFIEELIPDYDITEIIEYAYSHNTFGCERRRYKSRKNNFY</sequence>
<protein>
    <submittedName>
        <fullName evidence="2">VirE protein</fullName>
    </submittedName>
</protein>
<accession>A0A174INJ7</accession>
<feature type="domain" description="BT4734-like N-terminal" evidence="1">
    <location>
        <begin position="721"/>
        <end position="835"/>
    </location>
</feature>
<evidence type="ECO:0000313" key="3">
    <source>
        <dbReference type="Proteomes" id="UP000095419"/>
    </source>
</evidence>
<dbReference type="SUPFAM" id="SSF52540">
    <property type="entry name" value="P-loop containing nucleoside triphosphate hydrolases"/>
    <property type="match status" value="1"/>
</dbReference>
<dbReference type="EMBL" id="CYZF01000007">
    <property type="protein sequence ID" value="CUO88021.1"/>
    <property type="molecule type" value="Genomic_DNA"/>
</dbReference>
<evidence type="ECO:0000313" key="2">
    <source>
        <dbReference type="EMBL" id="CUO88021.1"/>
    </source>
</evidence>
<dbReference type="InterPro" id="IPR014907">
    <property type="entry name" value="BT4734-like_N"/>
</dbReference>
<organism evidence="2 3">
    <name type="scientific">Bacteroides uniformis</name>
    <dbReference type="NCBI Taxonomy" id="820"/>
    <lineage>
        <taxon>Bacteria</taxon>
        <taxon>Pseudomonadati</taxon>
        <taxon>Bacteroidota</taxon>
        <taxon>Bacteroidia</taxon>
        <taxon>Bacteroidales</taxon>
        <taxon>Bacteroidaceae</taxon>
        <taxon>Bacteroides</taxon>
    </lineage>
</organism>
<dbReference type="Pfam" id="PF08800">
    <property type="entry name" value="BT4734-like_N"/>
    <property type="match status" value="1"/>
</dbReference>
<evidence type="ECO:0000259" key="1">
    <source>
        <dbReference type="Pfam" id="PF08800"/>
    </source>
</evidence>
<gene>
    <name evidence="2" type="ORF">ERS417307_02635</name>
</gene>
<dbReference type="InterPro" id="IPR027417">
    <property type="entry name" value="P-loop_NTPase"/>
</dbReference>
<name>A0A174INJ7_BACUN</name>
<reference evidence="2 3" key="1">
    <citation type="submission" date="2015-09" db="EMBL/GenBank/DDBJ databases">
        <authorList>
            <consortium name="Pathogen Informatics"/>
        </authorList>
    </citation>
    <scope>NUCLEOTIDE SEQUENCE [LARGE SCALE GENOMIC DNA]</scope>
    <source>
        <strain evidence="2 3">2789STDY5608791</strain>
    </source>
</reference>